<reference evidence="7 8" key="1">
    <citation type="journal article" date="2016" name="Nat. Commun.">
        <title>Thousands of microbial genomes shed light on interconnected biogeochemical processes in an aquifer system.</title>
        <authorList>
            <person name="Anantharaman K."/>
            <person name="Brown C.T."/>
            <person name="Hug L.A."/>
            <person name="Sharon I."/>
            <person name="Castelle C.J."/>
            <person name="Probst A.J."/>
            <person name="Thomas B.C."/>
            <person name="Singh A."/>
            <person name="Wilkins M.J."/>
            <person name="Karaoz U."/>
            <person name="Brodie E.L."/>
            <person name="Williams K.H."/>
            <person name="Hubbard S.S."/>
            <person name="Banfield J.F."/>
        </authorList>
    </citation>
    <scope>NUCLEOTIDE SEQUENCE [LARGE SCALE GENOMIC DNA]</scope>
</reference>
<dbReference type="Proteomes" id="UP000176678">
    <property type="component" value="Unassembled WGS sequence"/>
</dbReference>
<dbReference type="GO" id="GO:0007165">
    <property type="term" value="P:signal transduction"/>
    <property type="evidence" value="ECO:0007669"/>
    <property type="project" value="TreeGrafter"/>
</dbReference>
<evidence type="ECO:0000256" key="3">
    <source>
        <dbReference type="ARBA" id="ARBA00022801"/>
    </source>
</evidence>
<evidence type="ECO:0000259" key="6">
    <source>
        <dbReference type="PROSITE" id="PS50106"/>
    </source>
</evidence>
<dbReference type="PROSITE" id="PS50106">
    <property type="entry name" value="PDZ"/>
    <property type="match status" value="1"/>
</dbReference>
<evidence type="ECO:0000256" key="1">
    <source>
        <dbReference type="ARBA" id="ARBA00009179"/>
    </source>
</evidence>
<dbReference type="Pfam" id="PF17820">
    <property type="entry name" value="PDZ_6"/>
    <property type="match status" value="1"/>
</dbReference>
<dbReference type="NCBIfam" id="TIGR00225">
    <property type="entry name" value="prc"/>
    <property type="match status" value="1"/>
</dbReference>
<name>A0A1F7VD96_9BACT</name>
<dbReference type="GO" id="GO:0030288">
    <property type="term" value="C:outer membrane-bounded periplasmic space"/>
    <property type="evidence" value="ECO:0007669"/>
    <property type="project" value="TreeGrafter"/>
</dbReference>
<protein>
    <recommendedName>
        <fullName evidence="6">PDZ domain-containing protein</fullName>
    </recommendedName>
</protein>
<accession>A0A1F7VD96</accession>
<organism evidence="7 8">
    <name type="scientific">Candidatus Uhrbacteria bacterium RIFCSPLOWO2_02_FULL_51_9</name>
    <dbReference type="NCBI Taxonomy" id="1802410"/>
    <lineage>
        <taxon>Bacteria</taxon>
        <taxon>Candidatus Uhriibacteriota</taxon>
    </lineage>
</organism>
<dbReference type="GO" id="GO:0004175">
    <property type="term" value="F:endopeptidase activity"/>
    <property type="evidence" value="ECO:0007669"/>
    <property type="project" value="TreeGrafter"/>
</dbReference>
<evidence type="ECO:0000256" key="4">
    <source>
        <dbReference type="ARBA" id="ARBA00022825"/>
    </source>
</evidence>
<dbReference type="SMART" id="SM00228">
    <property type="entry name" value="PDZ"/>
    <property type="match status" value="1"/>
</dbReference>
<dbReference type="InterPro" id="IPR029045">
    <property type="entry name" value="ClpP/crotonase-like_dom_sf"/>
</dbReference>
<dbReference type="FunFam" id="2.30.42.10:FF:000063">
    <property type="entry name" value="Peptidase, S41 family"/>
    <property type="match status" value="1"/>
</dbReference>
<dbReference type="EMBL" id="MGES01000043">
    <property type="protein sequence ID" value="OGL88522.1"/>
    <property type="molecule type" value="Genomic_DNA"/>
</dbReference>
<dbReference type="SMART" id="SM00245">
    <property type="entry name" value="TSPc"/>
    <property type="match status" value="1"/>
</dbReference>
<dbReference type="Gene3D" id="3.90.226.10">
    <property type="entry name" value="2-enoyl-CoA Hydratase, Chain A, domain 1"/>
    <property type="match status" value="1"/>
</dbReference>
<dbReference type="CDD" id="cd07560">
    <property type="entry name" value="Peptidase_S41_CPP"/>
    <property type="match status" value="1"/>
</dbReference>
<comment type="caution">
    <text evidence="7">The sequence shown here is derived from an EMBL/GenBank/DDBJ whole genome shotgun (WGS) entry which is preliminary data.</text>
</comment>
<comment type="similarity">
    <text evidence="1 5">Belongs to the peptidase S41A family.</text>
</comment>
<dbReference type="InterPro" id="IPR005151">
    <property type="entry name" value="Tail-specific_protease"/>
</dbReference>
<feature type="domain" description="PDZ" evidence="6">
    <location>
        <begin position="92"/>
        <end position="170"/>
    </location>
</feature>
<evidence type="ECO:0000313" key="7">
    <source>
        <dbReference type="EMBL" id="OGL88522.1"/>
    </source>
</evidence>
<keyword evidence="4 5" id="KW-0720">Serine protease</keyword>
<dbReference type="CDD" id="cd06782">
    <property type="entry name" value="cpPDZ_CPP-like"/>
    <property type="match status" value="1"/>
</dbReference>
<dbReference type="InterPro" id="IPR001478">
    <property type="entry name" value="PDZ"/>
</dbReference>
<dbReference type="InterPro" id="IPR041489">
    <property type="entry name" value="PDZ_6"/>
</dbReference>
<dbReference type="InterPro" id="IPR004447">
    <property type="entry name" value="Peptidase_S41A"/>
</dbReference>
<gene>
    <name evidence="7" type="ORF">A3H75_02655</name>
</gene>
<evidence type="ECO:0000256" key="2">
    <source>
        <dbReference type="ARBA" id="ARBA00022670"/>
    </source>
</evidence>
<dbReference type="STRING" id="1802410.A3H75_02655"/>
<dbReference type="InterPro" id="IPR036034">
    <property type="entry name" value="PDZ_sf"/>
</dbReference>
<dbReference type="PANTHER" id="PTHR32060">
    <property type="entry name" value="TAIL-SPECIFIC PROTEASE"/>
    <property type="match status" value="1"/>
</dbReference>
<keyword evidence="2 5" id="KW-0645">Protease</keyword>
<keyword evidence="3 5" id="KW-0378">Hydrolase</keyword>
<sequence>MFVGQGRFTLRKQVVADKELGLAQVLSQTRQAARREVPFSLYWDVWDQLKKKYVGGETNDLDLFYGSLEGLVGALGDPYSAFMSPKIAEAFMSDLAGSFEGIGAEIGVKEGVLTVVAPLPDSPAERAGIAAGDVLVEIDGKDTAVMTLDAAVNAIRGARGTTVVLTIRRNGAETEQKITITRDVIDIKSIEWKMREGRSGYIKVNQFNEETWPEFESALTALLGRDMRGLIIDLRNNPGGFLQTAVQMTSEWLPDGETIVIERSRNKEEQVYRSSGGHRLRGMKTVVLVNQGSASASEIMAGALQDHGAAIIVGQQSFGKGSVQDFQILEDGSALKLTISEWLTPKNRQINKEGITPDVVIPELKDGDLVTDDDERFVAKALELLRKGE</sequence>
<dbReference type="Gene3D" id="2.30.42.10">
    <property type="match status" value="1"/>
</dbReference>
<dbReference type="SUPFAM" id="SSF52096">
    <property type="entry name" value="ClpP/crotonase"/>
    <property type="match status" value="1"/>
</dbReference>
<evidence type="ECO:0000313" key="8">
    <source>
        <dbReference type="Proteomes" id="UP000176678"/>
    </source>
</evidence>
<evidence type="ECO:0000256" key="5">
    <source>
        <dbReference type="RuleBase" id="RU004404"/>
    </source>
</evidence>
<dbReference type="GO" id="GO:0006508">
    <property type="term" value="P:proteolysis"/>
    <property type="evidence" value="ECO:0007669"/>
    <property type="project" value="UniProtKB-KW"/>
</dbReference>
<dbReference type="PANTHER" id="PTHR32060:SF30">
    <property type="entry name" value="CARBOXY-TERMINAL PROCESSING PROTEASE CTPA"/>
    <property type="match status" value="1"/>
</dbReference>
<dbReference type="Gene3D" id="3.30.750.44">
    <property type="match status" value="1"/>
</dbReference>
<dbReference type="SUPFAM" id="SSF50156">
    <property type="entry name" value="PDZ domain-like"/>
    <property type="match status" value="1"/>
</dbReference>
<proteinExistence type="inferred from homology"/>
<dbReference type="GO" id="GO:0008236">
    <property type="term" value="F:serine-type peptidase activity"/>
    <property type="evidence" value="ECO:0007669"/>
    <property type="project" value="UniProtKB-KW"/>
</dbReference>
<dbReference type="Pfam" id="PF03572">
    <property type="entry name" value="Peptidase_S41"/>
    <property type="match status" value="1"/>
</dbReference>
<dbReference type="AlphaFoldDB" id="A0A1F7VD96"/>